<dbReference type="GeneID" id="100050035"/>
<dbReference type="GO" id="GO:0050954">
    <property type="term" value="P:sensory perception of mechanical stimulus"/>
    <property type="evidence" value="ECO:0007669"/>
    <property type="project" value="Ensembl"/>
</dbReference>
<dbReference type="GO" id="GO:0006112">
    <property type="term" value="P:energy reserve metabolic process"/>
    <property type="evidence" value="ECO:0007669"/>
    <property type="project" value="Ensembl"/>
</dbReference>
<dbReference type="OrthoDB" id="8889285at2759"/>
<dbReference type="GO" id="GO:0005604">
    <property type="term" value="C:basement membrane"/>
    <property type="evidence" value="ECO:0007669"/>
    <property type="project" value="Ensembl"/>
</dbReference>
<proteinExistence type="inferred from homology"/>
<dbReference type="GO" id="GO:0085029">
    <property type="term" value="P:extracellular matrix assembly"/>
    <property type="evidence" value="ECO:0007669"/>
    <property type="project" value="Ensembl"/>
</dbReference>
<feature type="domain" description="VWFA" evidence="15">
    <location>
        <begin position="37"/>
        <end position="235"/>
    </location>
</feature>
<dbReference type="GO" id="GO:0048009">
    <property type="term" value="P:insulin-like growth factor receptor signaling pathway"/>
    <property type="evidence" value="ECO:0007669"/>
    <property type="project" value="Ensembl"/>
</dbReference>
<comment type="subcellular location">
    <subcellularLocation>
        <location evidence="1">Secreted</location>
        <location evidence="1">Extracellular space</location>
        <location evidence="1">Extracellular matrix</location>
    </subcellularLocation>
</comment>
<dbReference type="GO" id="GO:0048265">
    <property type="term" value="P:response to pain"/>
    <property type="evidence" value="ECO:0007669"/>
    <property type="project" value="Ensembl"/>
</dbReference>
<dbReference type="GO" id="GO:0048771">
    <property type="term" value="P:tissue remodeling"/>
    <property type="evidence" value="ECO:0007669"/>
    <property type="project" value="Ensembl"/>
</dbReference>
<dbReference type="GO" id="GO:0006103">
    <property type="term" value="P:2-oxoglutarate metabolic process"/>
    <property type="evidence" value="ECO:0007669"/>
    <property type="project" value="Ensembl"/>
</dbReference>
<dbReference type="GO" id="GO:0030282">
    <property type="term" value="P:bone mineralization"/>
    <property type="evidence" value="ECO:0007669"/>
    <property type="project" value="Ensembl"/>
</dbReference>
<dbReference type="GO" id="GO:0048872">
    <property type="term" value="P:homeostasis of number of cells"/>
    <property type="evidence" value="ECO:0007669"/>
    <property type="project" value="Ensembl"/>
</dbReference>
<dbReference type="GO" id="GO:0051262">
    <property type="term" value="P:protein tetramerization"/>
    <property type="evidence" value="ECO:0007669"/>
    <property type="project" value="Ensembl"/>
</dbReference>
<dbReference type="GO" id="GO:0051216">
    <property type="term" value="P:cartilage development"/>
    <property type="evidence" value="ECO:0007669"/>
    <property type="project" value="Ensembl"/>
</dbReference>
<reference evidence="16 17" key="1">
    <citation type="journal article" date="2009" name="Science">
        <title>Genome sequence, comparative analysis, and population genetics of the domestic horse.</title>
        <authorList>
            <consortium name="Broad Institute Genome Sequencing Platform"/>
            <consortium name="Broad Institute Whole Genome Assembly Team"/>
            <person name="Wade C.M."/>
            <person name="Giulotto E."/>
            <person name="Sigurdsson S."/>
            <person name="Zoli M."/>
            <person name="Gnerre S."/>
            <person name="Imsland F."/>
            <person name="Lear T.L."/>
            <person name="Adelson D.L."/>
            <person name="Bailey E."/>
            <person name="Bellone R.R."/>
            <person name="Bloecker H."/>
            <person name="Distl O."/>
            <person name="Edgar R.C."/>
            <person name="Garber M."/>
            <person name="Leeb T."/>
            <person name="Mauceli E."/>
            <person name="MacLeod J.N."/>
            <person name="Penedo M.C.T."/>
            <person name="Raison J.M."/>
            <person name="Sharpe T."/>
            <person name="Vogel J."/>
            <person name="Andersson L."/>
            <person name="Antczak D.F."/>
            <person name="Biagi T."/>
            <person name="Binns M.M."/>
            <person name="Chowdhary B.P."/>
            <person name="Coleman S.J."/>
            <person name="Della Valle G."/>
            <person name="Fryc S."/>
            <person name="Guerin G."/>
            <person name="Hasegawa T."/>
            <person name="Hill E.W."/>
            <person name="Jurka J."/>
            <person name="Kiialainen A."/>
            <person name="Lindgren G."/>
            <person name="Liu J."/>
            <person name="Magnani E."/>
            <person name="Mickelson J.R."/>
            <person name="Murray J."/>
            <person name="Nergadze S.G."/>
            <person name="Onofrio R."/>
            <person name="Pedroni S."/>
            <person name="Piras M.F."/>
            <person name="Raudsepp T."/>
            <person name="Rocchi M."/>
            <person name="Roeed K.H."/>
            <person name="Ryder O.A."/>
            <person name="Searle S."/>
            <person name="Skow L."/>
            <person name="Swinburne J.E."/>
            <person name="Syvaenen A.C."/>
            <person name="Tozaki T."/>
            <person name="Valberg S.J."/>
            <person name="Vaudin M."/>
            <person name="White J.R."/>
            <person name="Zody M.C."/>
            <person name="Lander E.S."/>
            <person name="Lindblad-Toh K."/>
        </authorList>
    </citation>
    <scope>NUCLEOTIDE SEQUENCE [LARGE SCALE GENOMIC DNA]</scope>
    <source>
        <strain evidence="16 17">Thoroughbred</strain>
    </source>
</reference>
<evidence type="ECO:0000256" key="9">
    <source>
        <dbReference type="ARBA" id="ARBA00023278"/>
    </source>
</evidence>
<evidence type="ECO:0000256" key="5">
    <source>
        <dbReference type="ARBA" id="ARBA00022737"/>
    </source>
</evidence>
<feature type="compositionally biased region" description="Basic and acidic residues" evidence="13">
    <location>
        <begin position="268"/>
        <end position="285"/>
    </location>
</feature>
<evidence type="ECO:0000256" key="6">
    <source>
        <dbReference type="ARBA" id="ARBA00022889"/>
    </source>
</evidence>
<feature type="compositionally biased region" description="Basic and acidic residues" evidence="13">
    <location>
        <begin position="301"/>
        <end position="334"/>
    </location>
</feature>
<dbReference type="GO" id="GO:0009612">
    <property type="term" value="P:response to mechanical stimulus"/>
    <property type="evidence" value="ECO:0007669"/>
    <property type="project" value="Ensembl"/>
</dbReference>
<feature type="domain" description="VWFA" evidence="15">
    <location>
        <begin position="615"/>
        <end position="804"/>
    </location>
</feature>
<dbReference type="SMR" id="A0A3Q2KM06"/>
<dbReference type="CTD" id="1291"/>
<dbReference type="GO" id="GO:0042383">
    <property type="term" value="C:sarcolemma"/>
    <property type="evidence" value="ECO:0007669"/>
    <property type="project" value="Ensembl"/>
</dbReference>
<dbReference type="GO" id="GO:0009611">
    <property type="term" value="P:response to wounding"/>
    <property type="evidence" value="ECO:0007669"/>
    <property type="project" value="Ensembl"/>
</dbReference>
<gene>
    <name evidence="16 18" type="primary">COL6A1</name>
</gene>
<dbReference type="GO" id="GO:0009411">
    <property type="term" value="P:response to UV"/>
    <property type="evidence" value="ECO:0007669"/>
    <property type="project" value="Ensembl"/>
</dbReference>
<dbReference type="Proteomes" id="UP000002281">
    <property type="component" value="Chromosome 26"/>
</dbReference>
<dbReference type="GO" id="GO:0071711">
    <property type="term" value="P:basement membrane organization"/>
    <property type="evidence" value="ECO:0007669"/>
    <property type="project" value="Ensembl"/>
</dbReference>
<dbReference type="CDD" id="cd01480">
    <property type="entry name" value="vWA_collagen_alpha_1-VI-type"/>
    <property type="match status" value="3"/>
</dbReference>
<dbReference type="GO" id="GO:0030262">
    <property type="term" value="P:apoptotic nuclear changes"/>
    <property type="evidence" value="ECO:0007669"/>
    <property type="project" value="Ensembl"/>
</dbReference>
<name>A0A3Q2KM06_HORSE</name>
<dbReference type="GO" id="GO:0071965">
    <property type="term" value="P:multicellular organismal locomotion"/>
    <property type="evidence" value="ECO:0007669"/>
    <property type="project" value="Ensembl"/>
</dbReference>
<dbReference type="FunFam" id="3.40.50.410:FF:000060">
    <property type="entry name" value="Collagen, type VI, alpha 1"/>
    <property type="match status" value="1"/>
</dbReference>
<dbReference type="InterPro" id="IPR008160">
    <property type="entry name" value="Collagen"/>
</dbReference>
<dbReference type="GO" id="GO:0030199">
    <property type="term" value="P:collagen fibril organization"/>
    <property type="evidence" value="ECO:0007669"/>
    <property type="project" value="Ensembl"/>
</dbReference>
<dbReference type="GO" id="GO:0003012">
    <property type="term" value="P:muscle system process"/>
    <property type="evidence" value="ECO:0007669"/>
    <property type="project" value="Ensembl"/>
</dbReference>
<dbReference type="GO" id="GO:0051882">
    <property type="term" value="P:mitochondrial depolarization"/>
    <property type="evidence" value="ECO:0007669"/>
    <property type="project" value="Ensembl"/>
</dbReference>
<feature type="region of interest" description="Disordered" evidence="13">
    <location>
        <begin position="254"/>
        <end position="590"/>
    </location>
</feature>
<feature type="domain" description="VWFA" evidence="15">
    <location>
        <begin position="828"/>
        <end position="1020"/>
    </location>
</feature>
<dbReference type="GO" id="GO:1901652">
    <property type="term" value="P:response to peptide"/>
    <property type="evidence" value="ECO:0007669"/>
    <property type="project" value="Ensembl"/>
</dbReference>
<dbReference type="GO" id="GO:0005764">
    <property type="term" value="C:lysosome"/>
    <property type="evidence" value="ECO:0007669"/>
    <property type="project" value="Ensembl"/>
</dbReference>
<dbReference type="InParanoid" id="A0A3Q2KM06"/>
<dbReference type="PANTHER" id="PTHR24020:SF18">
    <property type="entry name" value="COLLAGEN ALPHA-1(VI) CHAIN"/>
    <property type="match status" value="1"/>
</dbReference>
<dbReference type="GO" id="GO:0048286">
    <property type="term" value="P:lung alveolus development"/>
    <property type="evidence" value="ECO:0007669"/>
    <property type="project" value="Ensembl"/>
</dbReference>
<dbReference type="GO" id="GO:0007005">
    <property type="term" value="P:mitochondrion organization"/>
    <property type="evidence" value="ECO:0007669"/>
    <property type="project" value="Ensembl"/>
</dbReference>
<accession>A0A3Q2KM06</accession>
<evidence type="ECO:0000256" key="3">
    <source>
        <dbReference type="ARBA" id="ARBA00022530"/>
    </source>
</evidence>
<feature type="compositionally biased region" description="Acidic residues" evidence="13">
    <location>
        <begin position="550"/>
        <end position="560"/>
    </location>
</feature>
<dbReference type="GO" id="GO:0097708">
    <property type="term" value="C:intracellular vesicle"/>
    <property type="evidence" value="ECO:0007669"/>
    <property type="project" value="Ensembl"/>
</dbReference>
<dbReference type="GO" id="GO:0006099">
    <property type="term" value="P:tricarboxylic acid cycle"/>
    <property type="evidence" value="ECO:0007669"/>
    <property type="project" value="Ensembl"/>
</dbReference>
<dbReference type="GO" id="GO:0060425">
    <property type="term" value="P:lung morphogenesis"/>
    <property type="evidence" value="ECO:0007669"/>
    <property type="project" value="Ensembl"/>
</dbReference>
<dbReference type="GO" id="GO:0006096">
    <property type="term" value="P:glycolytic process"/>
    <property type="evidence" value="ECO:0007669"/>
    <property type="project" value="Ensembl"/>
</dbReference>
<dbReference type="Gene3D" id="3.40.50.410">
    <property type="entry name" value="von Willebrand factor, type A domain"/>
    <property type="match status" value="3"/>
</dbReference>
<evidence type="ECO:0000313" key="18">
    <source>
        <dbReference type="VGNC" id="VGNC:16746"/>
    </source>
</evidence>
<reference evidence="16" key="2">
    <citation type="submission" date="2025-08" db="UniProtKB">
        <authorList>
            <consortium name="Ensembl"/>
        </authorList>
    </citation>
    <scope>IDENTIFICATION</scope>
    <source>
        <strain evidence="16">Thoroughbred</strain>
    </source>
</reference>
<dbReference type="GO" id="GO:0071230">
    <property type="term" value="P:cellular response to amino acid stimulus"/>
    <property type="evidence" value="ECO:0007669"/>
    <property type="project" value="Ensembl"/>
</dbReference>
<evidence type="ECO:0000256" key="12">
    <source>
        <dbReference type="ARBA" id="ARBA00073987"/>
    </source>
</evidence>
<dbReference type="GO" id="GO:0009636">
    <property type="term" value="P:response to toxic substance"/>
    <property type="evidence" value="ECO:0007669"/>
    <property type="project" value="Ensembl"/>
</dbReference>
<evidence type="ECO:0000256" key="13">
    <source>
        <dbReference type="SAM" id="MobiDB-lite"/>
    </source>
</evidence>
<dbReference type="GO" id="GO:0060348">
    <property type="term" value="P:bone development"/>
    <property type="evidence" value="ECO:0007669"/>
    <property type="project" value="Ensembl"/>
</dbReference>
<dbReference type="GO" id="GO:0060612">
    <property type="term" value="P:adipose tissue development"/>
    <property type="evidence" value="ECO:0007669"/>
    <property type="project" value="Ensembl"/>
</dbReference>
<dbReference type="GO" id="GO:0060070">
    <property type="term" value="P:canonical Wnt signaling pathway"/>
    <property type="evidence" value="ECO:0007669"/>
    <property type="project" value="Ensembl"/>
</dbReference>
<dbReference type="GO" id="GO:0098528">
    <property type="term" value="P:skeletal muscle fiber differentiation"/>
    <property type="evidence" value="ECO:0007669"/>
    <property type="project" value="Ensembl"/>
</dbReference>
<dbReference type="GO" id="GO:0003016">
    <property type="term" value="P:respiratory system process"/>
    <property type="evidence" value="ECO:0007669"/>
    <property type="project" value="Ensembl"/>
</dbReference>
<dbReference type="GO" id="GO:0006954">
    <property type="term" value="P:inflammatory response"/>
    <property type="evidence" value="ECO:0007669"/>
    <property type="project" value="Ensembl"/>
</dbReference>
<dbReference type="GO" id="GO:0006914">
    <property type="term" value="P:autophagy"/>
    <property type="evidence" value="ECO:0007669"/>
    <property type="project" value="Ensembl"/>
</dbReference>
<dbReference type="Bgee" id="ENSECAG00000022731">
    <property type="expression patterns" value="Expressed in synovial membrane of synovial joint and 20 other cell types or tissues"/>
</dbReference>
<dbReference type="Ensembl" id="ENSECAT00000037360.3">
    <property type="protein sequence ID" value="ENSECAP00000024163.2"/>
    <property type="gene ID" value="ENSECAG00000022731.4"/>
</dbReference>
<dbReference type="GO" id="GO:0000902">
    <property type="term" value="P:cell morphogenesis"/>
    <property type="evidence" value="ECO:0007669"/>
    <property type="project" value="Ensembl"/>
</dbReference>
<dbReference type="FunCoup" id="A0A3Q2KM06">
    <property type="interactions" value="362"/>
</dbReference>
<feature type="compositionally biased region" description="Low complexity" evidence="13">
    <location>
        <begin position="457"/>
        <end position="471"/>
    </location>
</feature>
<comment type="similarity">
    <text evidence="11">Belongs to the type VI collagen family.</text>
</comment>
<dbReference type="GO" id="GO:0032963">
    <property type="term" value="P:collagen metabolic process"/>
    <property type="evidence" value="ECO:0007669"/>
    <property type="project" value="Ensembl"/>
</dbReference>
<dbReference type="Pfam" id="PF01391">
    <property type="entry name" value="Collagen"/>
    <property type="match status" value="3"/>
</dbReference>
<dbReference type="GO" id="GO:0060065">
    <property type="term" value="P:uterus development"/>
    <property type="evidence" value="ECO:0007669"/>
    <property type="project" value="Ensembl"/>
</dbReference>
<comment type="function">
    <text evidence="10">Collagen VI acts as a cell-binding protein.</text>
</comment>
<dbReference type="GO" id="GO:1904975">
    <property type="term" value="P:response to bleomycin"/>
    <property type="evidence" value="ECO:0007669"/>
    <property type="project" value="Ensembl"/>
</dbReference>
<dbReference type="GO" id="GO:0008361">
    <property type="term" value="P:regulation of cell size"/>
    <property type="evidence" value="ECO:0007669"/>
    <property type="project" value="Ensembl"/>
</dbReference>
<dbReference type="GO" id="GO:0072593">
    <property type="term" value="P:reactive oxygen species metabolic process"/>
    <property type="evidence" value="ECO:0007669"/>
    <property type="project" value="Ensembl"/>
</dbReference>
<dbReference type="PANTHER" id="PTHR24020">
    <property type="entry name" value="COLLAGEN ALPHA"/>
    <property type="match status" value="1"/>
</dbReference>
<dbReference type="GO" id="GO:0009410">
    <property type="term" value="P:response to xenobiotic stimulus"/>
    <property type="evidence" value="ECO:0007669"/>
    <property type="project" value="Ensembl"/>
</dbReference>
<sequence>MRLASALLLLLLQACWAAAQDDTAAVRTVAFQDCPVDLFFVLDTSESVALRLKPYGALVDKVKAFTKRFIDNLRDRYYRCDRNLVWNAGALHYSDEVEIIRGLTRMPSGRDELKASVDAVKYFGKGTYTDCAIKKGLEELLVGGSHLKENKYLIVVTDGHPLEGYKEPCGGLEDAVNEAKHLGIKVFSVAITPDHLEPRLSIIATDHTYRRNFTAADWGQSRDAEEIISQTIDTITDMIKNNVEQVCCSFECQPARGPPGLRGDPGYEGERGKPGLPGEKGEAGDPGRPGDLGPVGYQGMKGEKGSRGDKGSRGPKGYKGEKGKRGIDGVDGMKGETGYPGLPGCKGSPGLDGVQGPPGPKGDAGAFGLKGAKGEPGADGEPGRPGDTGPPGDEGEPGEPGPPGEKGEAGDEGNSGPDGPPGDRGGPGERGPRGTPGVRGPRGDPGEAGPQGDQGREGPVGVPGDPGEAGPIGPKGYRGDEGPPGLEGPRGAPGPAGPPGDPGLMGARGEDGPPGNGTEGFPGFPGYPGSRGPPGINGTKGYPGLKGDEGEAGDPGEDNTDISPRGVKGAKGYRGPEGPPGPPGPPGRPEMDECEILDIIMKMCSCCECKCGPIDILFVLDSSESIGLQNFEIAKDFIVKVIDRLSRDELVKFEAGQSHAGVVQYSHNQMQEHVGLSDPNIRNTQELKEAIKKLQWMAGGTFTGEALQYTRSRLLPPTQNTRIALVITDGRSDTQRDTTPLSVLCGPDIQVVSVGIKDVFGSIAGSDQLNVISCQGLAPQGRPGISLVKENYAELLEDAFLKNITTQICIDKKCPDYTCPITFSSPADITILLDGSASVGSHNFDITKRFAKRLAERFLTARRKNPAHEVRVSVMQYSGTGQQQPERASLQFLQNYTVLASTIDSMDFINDATDVTDALSYVTRFYREASSEEVDRRLLLFSDGNSQGATAAAIKKAVQEAQRANIEVFVVVVGTHVNEPHIRVLVTDKTAEYNVAYGQRHQFRVASYQELLGGVFYQSVSRKVAMG</sequence>
<dbReference type="GO" id="GO:0007507">
    <property type="term" value="P:heart development"/>
    <property type="evidence" value="ECO:0007669"/>
    <property type="project" value="Ensembl"/>
</dbReference>
<dbReference type="GO" id="GO:0005589">
    <property type="term" value="C:collagen type VI trimer"/>
    <property type="evidence" value="ECO:0007669"/>
    <property type="project" value="UniProtKB-ARBA"/>
</dbReference>
<dbReference type="GO" id="GO:0002023">
    <property type="term" value="P:reduction of food intake in response to dietary excess"/>
    <property type="evidence" value="ECO:0007669"/>
    <property type="project" value="Ensembl"/>
</dbReference>
<evidence type="ECO:0000256" key="4">
    <source>
        <dbReference type="ARBA" id="ARBA00022729"/>
    </source>
</evidence>
<keyword evidence="7" id="KW-0176">Collagen</keyword>
<dbReference type="GO" id="GO:0043491">
    <property type="term" value="P:phosphatidylinositol 3-kinase/protein kinase B signal transduction"/>
    <property type="evidence" value="ECO:0007669"/>
    <property type="project" value="Ensembl"/>
</dbReference>
<dbReference type="GO" id="GO:1904026">
    <property type="term" value="P:regulation of collagen fibril organization"/>
    <property type="evidence" value="ECO:0007669"/>
    <property type="project" value="Ensembl"/>
</dbReference>
<dbReference type="VGNC" id="VGNC:16746">
    <property type="gene designation" value="COL6A1"/>
</dbReference>
<dbReference type="GeneTree" id="ENSGT00940000162889"/>
<dbReference type="PROSITE" id="PS51257">
    <property type="entry name" value="PROKAR_LIPOPROTEIN"/>
    <property type="match status" value="1"/>
</dbReference>
<evidence type="ECO:0000256" key="2">
    <source>
        <dbReference type="ARBA" id="ARBA00022525"/>
    </source>
</evidence>
<dbReference type="GO" id="GO:0005576">
    <property type="term" value="C:extracellular region"/>
    <property type="evidence" value="ECO:0007669"/>
    <property type="project" value="Ensembl"/>
</dbReference>
<dbReference type="GO" id="GO:0014850">
    <property type="term" value="P:response to muscle activity"/>
    <property type="evidence" value="ECO:0007669"/>
    <property type="project" value="Ensembl"/>
</dbReference>
<dbReference type="GO" id="GO:0070836">
    <property type="term" value="P:caveola assembly"/>
    <property type="evidence" value="ECO:0007669"/>
    <property type="project" value="Ensembl"/>
</dbReference>
<dbReference type="GO" id="GO:0022011">
    <property type="term" value="P:myelination in peripheral nervous system"/>
    <property type="evidence" value="ECO:0007669"/>
    <property type="project" value="Ensembl"/>
</dbReference>
<dbReference type="InterPro" id="IPR036465">
    <property type="entry name" value="vWFA_dom_sf"/>
</dbReference>
<dbReference type="GO" id="GO:0048741">
    <property type="term" value="P:skeletal muscle fiber development"/>
    <property type="evidence" value="ECO:0000318"/>
    <property type="project" value="GO_Central"/>
</dbReference>
<evidence type="ECO:0000259" key="15">
    <source>
        <dbReference type="PROSITE" id="PS50234"/>
    </source>
</evidence>
<dbReference type="RefSeq" id="XP_001488401.2">
    <property type="nucleotide sequence ID" value="XM_001488351.6"/>
</dbReference>
<dbReference type="GO" id="GO:0036022">
    <property type="term" value="P:limb joint morphogenesis"/>
    <property type="evidence" value="ECO:0007669"/>
    <property type="project" value="Ensembl"/>
</dbReference>
<dbReference type="GO" id="GO:0048630">
    <property type="term" value="P:skeletal muscle tissue growth"/>
    <property type="evidence" value="ECO:0007669"/>
    <property type="project" value="Ensembl"/>
</dbReference>
<dbReference type="GO" id="GO:0019226">
    <property type="term" value="P:transmission of nerve impulse"/>
    <property type="evidence" value="ECO:0007669"/>
    <property type="project" value="Ensembl"/>
</dbReference>
<dbReference type="GO" id="GO:0035987">
    <property type="term" value="P:endodermal cell differentiation"/>
    <property type="evidence" value="ECO:0007669"/>
    <property type="project" value="Ensembl"/>
</dbReference>
<dbReference type="GO" id="GO:0036293">
    <property type="term" value="P:response to decreased oxygen levels"/>
    <property type="evidence" value="ECO:0007669"/>
    <property type="project" value="Ensembl"/>
</dbReference>
<keyword evidence="6" id="KW-0130">Cell adhesion</keyword>
<keyword evidence="2" id="KW-0964">Secreted</keyword>
<dbReference type="InterPro" id="IPR002035">
    <property type="entry name" value="VWF_A"/>
</dbReference>
<dbReference type="GO" id="GO:0048407">
    <property type="term" value="F:platelet-derived growth factor binding"/>
    <property type="evidence" value="ECO:0007669"/>
    <property type="project" value="Ensembl"/>
</dbReference>
<dbReference type="GO" id="GO:0005739">
    <property type="term" value="C:mitochondrion"/>
    <property type="evidence" value="ECO:0007669"/>
    <property type="project" value="GOC"/>
</dbReference>
<dbReference type="SUPFAM" id="SSF53300">
    <property type="entry name" value="vWA-like"/>
    <property type="match status" value="3"/>
</dbReference>
<keyword evidence="4 14" id="KW-0732">Signal</keyword>
<feature type="compositionally biased region" description="Pro residues" evidence="13">
    <location>
        <begin position="577"/>
        <end position="588"/>
    </location>
</feature>
<keyword evidence="17" id="KW-1185">Reference proteome</keyword>
<dbReference type="GO" id="GO:0000302">
    <property type="term" value="P:response to reactive oxygen species"/>
    <property type="evidence" value="ECO:0007669"/>
    <property type="project" value="Ensembl"/>
</dbReference>
<evidence type="ECO:0000313" key="16">
    <source>
        <dbReference type="Ensembl" id="ENSECAP00000024163.2"/>
    </source>
</evidence>
<dbReference type="GO" id="GO:0043403">
    <property type="term" value="P:skeletal muscle tissue regeneration"/>
    <property type="evidence" value="ECO:0007669"/>
    <property type="project" value="Ensembl"/>
</dbReference>
<dbReference type="GO" id="GO:0030016">
    <property type="term" value="C:myofibril"/>
    <property type="evidence" value="ECO:0007669"/>
    <property type="project" value="Ensembl"/>
</dbReference>
<dbReference type="GO" id="GO:0060487">
    <property type="term" value="P:lung epithelial cell differentiation"/>
    <property type="evidence" value="ECO:0007669"/>
    <property type="project" value="Ensembl"/>
</dbReference>
<dbReference type="InterPro" id="IPR050525">
    <property type="entry name" value="ECM_Assembly_Org"/>
</dbReference>
<dbReference type="SMART" id="SM00327">
    <property type="entry name" value="VWA"/>
    <property type="match status" value="3"/>
</dbReference>
<reference evidence="16" key="3">
    <citation type="submission" date="2025-09" db="UniProtKB">
        <authorList>
            <consortium name="Ensembl"/>
        </authorList>
    </citation>
    <scope>IDENTIFICATION</scope>
    <source>
        <strain evidence="16">Thoroughbred</strain>
    </source>
</reference>
<dbReference type="GO" id="GO:0005518">
    <property type="term" value="F:collagen binding"/>
    <property type="evidence" value="ECO:0007669"/>
    <property type="project" value="Ensembl"/>
</dbReference>
<dbReference type="PROSITE" id="PS50234">
    <property type="entry name" value="VWFA"/>
    <property type="match status" value="3"/>
</dbReference>
<dbReference type="GO" id="GO:0010657">
    <property type="term" value="P:muscle cell apoptotic process"/>
    <property type="evidence" value="ECO:0007669"/>
    <property type="project" value="Ensembl"/>
</dbReference>
<dbReference type="GO" id="GO:0007338">
    <property type="term" value="P:single fertilization"/>
    <property type="evidence" value="ECO:0007669"/>
    <property type="project" value="Ensembl"/>
</dbReference>
<feature type="signal peptide" evidence="14">
    <location>
        <begin position="1"/>
        <end position="19"/>
    </location>
</feature>
<evidence type="ECO:0000256" key="14">
    <source>
        <dbReference type="SAM" id="SignalP"/>
    </source>
</evidence>
<dbReference type="PRINTS" id="PR00453">
    <property type="entry name" value="VWFADOMAIN"/>
</dbReference>
<keyword evidence="5" id="KW-0677">Repeat</keyword>
<dbReference type="AlphaFoldDB" id="A0A3Q2KM06"/>
<evidence type="ECO:0000313" key="17">
    <source>
        <dbReference type="Proteomes" id="UP000002281"/>
    </source>
</evidence>
<evidence type="ECO:0000256" key="10">
    <source>
        <dbReference type="ARBA" id="ARBA00043858"/>
    </source>
</evidence>
<evidence type="ECO:0000256" key="11">
    <source>
        <dbReference type="ARBA" id="ARBA00044000"/>
    </source>
</evidence>
<dbReference type="GO" id="GO:0032496">
    <property type="term" value="P:response to lipopolysaccharide"/>
    <property type="evidence" value="ECO:0007669"/>
    <property type="project" value="Ensembl"/>
</dbReference>
<evidence type="ECO:0000256" key="7">
    <source>
        <dbReference type="ARBA" id="ARBA00023119"/>
    </source>
</evidence>
<dbReference type="FunFam" id="3.40.50.410:FF:000050">
    <property type="entry name" value="Collagen, type VI, alpha 1"/>
    <property type="match status" value="1"/>
</dbReference>
<dbReference type="GO" id="GO:0070341">
    <property type="term" value="P:fat cell proliferation"/>
    <property type="evidence" value="ECO:0007669"/>
    <property type="project" value="Ensembl"/>
</dbReference>
<dbReference type="KEGG" id="ecb:100050035"/>
<dbReference type="GO" id="GO:0007155">
    <property type="term" value="P:cell adhesion"/>
    <property type="evidence" value="ECO:0007669"/>
    <property type="project" value="UniProtKB-KW"/>
</dbReference>
<dbReference type="GO" id="GO:1904583">
    <property type="term" value="P:response to polyamine macromolecule"/>
    <property type="evidence" value="ECO:0007669"/>
    <property type="project" value="Ensembl"/>
</dbReference>
<keyword evidence="9" id="KW-0379">Hydroxylation</keyword>
<dbReference type="GO" id="GO:0010467">
    <property type="term" value="P:gene expression"/>
    <property type="evidence" value="ECO:0007669"/>
    <property type="project" value="Ensembl"/>
</dbReference>
<organism evidence="16 17">
    <name type="scientific">Equus caballus</name>
    <name type="common">Horse</name>
    <dbReference type="NCBI Taxonomy" id="9796"/>
    <lineage>
        <taxon>Eukaryota</taxon>
        <taxon>Metazoa</taxon>
        <taxon>Chordata</taxon>
        <taxon>Craniata</taxon>
        <taxon>Vertebrata</taxon>
        <taxon>Euteleostomi</taxon>
        <taxon>Mammalia</taxon>
        <taxon>Eutheria</taxon>
        <taxon>Laurasiatheria</taxon>
        <taxon>Perissodactyla</taxon>
        <taxon>Equidae</taxon>
        <taxon>Equus</taxon>
    </lineage>
</organism>
<dbReference type="OMA" id="QEKKCPD"/>
<keyword evidence="3" id="KW-0272">Extracellular matrix</keyword>
<dbReference type="GO" id="GO:0016529">
    <property type="term" value="C:sarcoplasmic reticulum"/>
    <property type="evidence" value="ECO:0007669"/>
    <property type="project" value="Ensembl"/>
</dbReference>
<dbReference type="STRING" id="9796.ENSECAP00000024163"/>
<evidence type="ECO:0000256" key="1">
    <source>
        <dbReference type="ARBA" id="ARBA00004498"/>
    </source>
</evidence>
<dbReference type="FunFam" id="3.40.50.410:FF:000026">
    <property type="entry name" value="Collagen, type VI, alpha 1"/>
    <property type="match status" value="1"/>
</dbReference>
<dbReference type="GO" id="GO:0008286">
    <property type="term" value="P:insulin receptor signaling pathway"/>
    <property type="evidence" value="ECO:0007669"/>
    <property type="project" value="Ensembl"/>
</dbReference>
<dbReference type="GO" id="GO:0051402">
    <property type="term" value="P:neuron apoptotic process"/>
    <property type="evidence" value="ECO:0007669"/>
    <property type="project" value="Ensembl"/>
</dbReference>
<dbReference type="GO" id="GO:0007623">
    <property type="term" value="P:circadian rhythm"/>
    <property type="evidence" value="ECO:0007669"/>
    <property type="project" value="Ensembl"/>
</dbReference>
<protein>
    <recommendedName>
        <fullName evidence="12">Collagen alpha-1(VI) chain</fullName>
    </recommendedName>
</protein>
<evidence type="ECO:0000256" key="8">
    <source>
        <dbReference type="ARBA" id="ARBA00023180"/>
    </source>
</evidence>
<feature type="chain" id="PRO_5023932211" description="Collagen alpha-1(VI) chain" evidence="14">
    <location>
        <begin position="20"/>
        <end position="1027"/>
    </location>
</feature>
<dbReference type="GO" id="GO:0001942">
    <property type="term" value="P:hair follicle development"/>
    <property type="evidence" value="ECO:0007669"/>
    <property type="project" value="Ensembl"/>
</dbReference>
<dbReference type="Pfam" id="PF00092">
    <property type="entry name" value="VWA"/>
    <property type="match status" value="3"/>
</dbReference>
<keyword evidence="8" id="KW-0325">Glycoprotein</keyword>
<dbReference type="PaxDb" id="9796-ENSECAP00000024163"/>
<dbReference type="GO" id="GO:1990542">
    <property type="term" value="P:mitochondrial transmembrane transport"/>
    <property type="evidence" value="ECO:0007669"/>
    <property type="project" value="Ensembl"/>
</dbReference>